<keyword evidence="2" id="KW-1185">Reference proteome</keyword>
<dbReference type="Proteomes" id="UP000533598">
    <property type="component" value="Unassembled WGS sequence"/>
</dbReference>
<evidence type="ECO:0000313" key="1">
    <source>
        <dbReference type="EMBL" id="MBB4681124.1"/>
    </source>
</evidence>
<protein>
    <submittedName>
        <fullName evidence="1">Uncharacterized protein</fullName>
    </submittedName>
</protein>
<name>A0A7W7CKG0_9PSEU</name>
<organism evidence="1 2">
    <name type="scientific">Crossiella cryophila</name>
    <dbReference type="NCBI Taxonomy" id="43355"/>
    <lineage>
        <taxon>Bacteria</taxon>
        <taxon>Bacillati</taxon>
        <taxon>Actinomycetota</taxon>
        <taxon>Actinomycetes</taxon>
        <taxon>Pseudonocardiales</taxon>
        <taxon>Pseudonocardiaceae</taxon>
        <taxon>Crossiella</taxon>
    </lineage>
</organism>
<proteinExistence type="predicted"/>
<evidence type="ECO:0000313" key="2">
    <source>
        <dbReference type="Proteomes" id="UP000533598"/>
    </source>
</evidence>
<gene>
    <name evidence="1" type="ORF">HNR67_007242</name>
</gene>
<reference evidence="1 2" key="1">
    <citation type="submission" date="2020-08" db="EMBL/GenBank/DDBJ databases">
        <title>Sequencing the genomes of 1000 actinobacteria strains.</title>
        <authorList>
            <person name="Klenk H.-P."/>
        </authorList>
    </citation>
    <scope>NUCLEOTIDE SEQUENCE [LARGE SCALE GENOMIC DNA]</scope>
    <source>
        <strain evidence="1 2">DSM 44230</strain>
    </source>
</reference>
<comment type="caution">
    <text evidence="1">The sequence shown here is derived from an EMBL/GenBank/DDBJ whole genome shotgun (WGS) entry which is preliminary data.</text>
</comment>
<dbReference type="AlphaFoldDB" id="A0A7W7CKG0"/>
<dbReference type="EMBL" id="JACHMH010000001">
    <property type="protein sequence ID" value="MBB4681124.1"/>
    <property type="molecule type" value="Genomic_DNA"/>
</dbReference>
<sequence length="166" mass="18395">MDHLVEQHRAASVWTPYPPNPEGPADPARDVLWRISELLVAHGVARADVHLLLPPERQVRTALGYQADREQDAALAADESVCESFAAVCPVHDPLVRKMFRGRGLRCPGTRSSCPWRGEGWRRHCAAPMAAVVEHPATGERRRWCLVHLAVERAMNPGLRVVAAAH</sequence>
<dbReference type="RefSeq" id="WP_185007462.1">
    <property type="nucleotide sequence ID" value="NZ_BAAAUI010000097.1"/>
</dbReference>
<accession>A0A7W7CKG0</accession>